<dbReference type="PaxDb" id="4081-Solyc06g068370.2.1"/>
<dbReference type="InParanoid" id="A0A3Q7HT81"/>
<keyword evidence="2" id="KW-1185">Reference proteome</keyword>
<dbReference type="AlphaFoldDB" id="A0A3Q7HT81"/>
<dbReference type="EnsemblPlants" id="Solyc06g068370.3.1">
    <property type="protein sequence ID" value="Solyc06g068370.3.1"/>
    <property type="gene ID" value="Solyc06g068370.3"/>
</dbReference>
<evidence type="ECO:0000313" key="2">
    <source>
        <dbReference type="Proteomes" id="UP000004994"/>
    </source>
</evidence>
<name>A0A3Q7HT81_SOLLC</name>
<accession>A0A3Q7HT81</accession>
<protein>
    <submittedName>
        <fullName evidence="1">Uncharacterized protein</fullName>
    </submittedName>
</protein>
<reference evidence="1" key="1">
    <citation type="journal article" date="2012" name="Nature">
        <title>The tomato genome sequence provides insights into fleshy fruit evolution.</title>
        <authorList>
            <consortium name="Tomato Genome Consortium"/>
        </authorList>
    </citation>
    <scope>NUCLEOTIDE SEQUENCE [LARGE SCALE GENOMIC DNA]</scope>
    <source>
        <strain evidence="1">cv. Heinz 1706</strain>
    </source>
</reference>
<proteinExistence type="predicted"/>
<reference evidence="1" key="2">
    <citation type="submission" date="2019-01" db="UniProtKB">
        <authorList>
            <consortium name="EnsemblPlants"/>
        </authorList>
    </citation>
    <scope>IDENTIFICATION</scope>
    <source>
        <strain evidence="1">cv. Heinz 1706</strain>
    </source>
</reference>
<evidence type="ECO:0000313" key="1">
    <source>
        <dbReference type="EnsemblPlants" id="Solyc06g068370.3.1"/>
    </source>
</evidence>
<organism evidence="1">
    <name type="scientific">Solanum lycopersicum</name>
    <name type="common">Tomato</name>
    <name type="synonym">Lycopersicon esculentum</name>
    <dbReference type="NCBI Taxonomy" id="4081"/>
    <lineage>
        <taxon>Eukaryota</taxon>
        <taxon>Viridiplantae</taxon>
        <taxon>Streptophyta</taxon>
        <taxon>Embryophyta</taxon>
        <taxon>Tracheophyta</taxon>
        <taxon>Spermatophyta</taxon>
        <taxon>Magnoliopsida</taxon>
        <taxon>eudicotyledons</taxon>
        <taxon>Gunneridae</taxon>
        <taxon>Pentapetalae</taxon>
        <taxon>asterids</taxon>
        <taxon>lamiids</taxon>
        <taxon>Solanales</taxon>
        <taxon>Solanaceae</taxon>
        <taxon>Solanoideae</taxon>
        <taxon>Solaneae</taxon>
        <taxon>Solanum</taxon>
        <taxon>Solanum subgen. Lycopersicon</taxon>
    </lineage>
</organism>
<dbReference type="Proteomes" id="UP000004994">
    <property type="component" value="Chromosome 6"/>
</dbReference>
<dbReference type="Gramene" id="Solyc06g068370.3.1">
    <property type="protein sequence ID" value="Solyc06g068370.3.1"/>
    <property type="gene ID" value="Solyc06g068370.3"/>
</dbReference>
<sequence>MLNTALFRVDLAGCPMVFLYILVSVEDIANIAGNSQIRRLATSVVDPNQKLKIETWKLEYVYCFMEKFVGGRQLSSVWFIPR</sequence>